<protein>
    <submittedName>
        <fullName evidence="2">Uncharacterized protein</fullName>
    </submittedName>
</protein>
<reference evidence="2 3" key="1">
    <citation type="journal article" date="2018" name="Nat. Ecol. Evol.">
        <title>Pezizomycetes genomes reveal the molecular basis of ectomycorrhizal truffle lifestyle.</title>
        <authorList>
            <person name="Murat C."/>
            <person name="Payen T."/>
            <person name="Noel B."/>
            <person name="Kuo A."/>
            <person name="Morin E."/>
            <person name="Chen J."/>
            <person name="Kohler A."/>
            <person name="Krizsan K."/>
            <person name="Balestrini R."/>
            <person name="Da Silva C."/>
            <person name="Montanini B."/>
            <person name="Hainaut M."/>
            <person name="Levati E."/>
            <person name="Barry K.W."/>
            <person name="Belfiori B."/>
            <person name="Cichocki N."/>
            <person name="Clum A."/>
            <person name="Dockter R.B."/>
            <person name="Fauchery L."/>
            <person name="Guy J."/>
            <person name="Iotti M."/>
            <person name="Le Tacon F."/>
            <person name="Lindquist E.A."/>
            <person name="Lipzen A."/>
            <person name="Malagnac F."/>
            <person name="Mello A."/>
            <person name="Molinier V."/>
            <person name="Miyauchi S."/>
            <person name="Poulain J."/>
            <person name="Riccioni C."/>
            <person name="Rubini A."/>
            <person name="Sitrit Y."/>
            <person name="Splivallo R."/>
            <person name="Traeger S."/>
            <person name="Wang M."/>
            <person name="Zifcakova L."/>
            <person name="Wipf D."/>
            <person name="Zambonelli A."/>
            <person name="Paolocci F."/>
            <person name="Nowrousian M."/>
            <person name="Ottonello S."/>
            <person name="Baldrian P."/>
            <person name="Spatafora J.W."/>
            <person name="Henrissat B."/>
            <person name="Nagy L.G."/>
            <person name="Aury J.M."/>
            <person name="Wincker P."/>
            <person name="Grigoriev I.V."/>
            <person name="Bonfante P."/>
            <person name="Martin F.M."/>
        </authorList>
    </citation>
    <scope>NUCLEOTIDE SEQUENCE [LARGE SCALE GENOMIC DNA]</scope>
    <source>
        <strain evidence="2 3">RN42</strain>
    </source>
</reference>
<feature type="compositionally biased region" description="Polar residues" evidence="1">
    <location>
        <begin position="28"/>
        <end position="40"/>
    </location>
</feature>
<feature type="compositionally biased region" description="Basic and acidic residues" evidence="1">
    <location>
        <begin position="73"/>
        <end position="91"/>
    </location>
</feature>
<dbReference type="EMBL" id="ML119653">
    <property type="protein sequence ID" value="RPA85553.1"/>
    <property type="molecule type" value="Genomic_DNA"/>
</dbReference>
<evidence type="ECO:0000313" key="2">
    <source>
        <dbReference type="EMBL" id="RPA85553.1"/>
    </source>
</evidence>
<evidence type="ECO:0000256" key="1">
    <source>
        <dbReference type="SAM" id="MobiDB-lite"/>
    </source>
</evidence>
<feature type="region of interest" description="Disordered" evidence="1">
    <location>
        <begin position="1"/>
        <end position="91"/>
    </location>
</feature>
<proteinExistence type="predicted"/>
<dbReference type="AlphaFoldDB" id="A0A3N4IHC4"/>
<name>A0A3N4IHC4_ASCIM</name>
<keyword evidence="3" id="KW-1185">Reference proteome</keyword>
<organism evidence="2 3">
    <name type="scientific">Ascobolus immersus RN42</name>
    <dbReference type="NCBI Taxonomy" id="1160509"/>
    <lineage>
        <taxon>Eukaryota</taxon>
        <taxon>Fungi</taxon>
        <taxon>Dikarya</taxon>
        <taxon>Ascomycota</taxon>
        <taxon>Pezizomycotina</taxon>
        <taxon>Pezizomycetes</taxon>
        <taxon>Pezizales</taxon>
        <taxon>Ascobolaceae</taxon>
        <taxon>Ascobolus</taxon>
    </lineage>
</organism>
<sequence>MTSGSHASPTKPKKHFSSSLDRNKTKQHQATPQHLNMYSSKNKKKDSQRCYRDKTRNRQEWAAGNMSNTTNQEKYDHRGKRNEVNESAKRQ</sequence>
<gene>
    <name evidence="2" type="ORF">BJ508DRAFT_178209</name>
</gene>
<evidence type="ECO:0000313" key="3">
    <source>
        <dbReference type="Proteomes" id="UP000275078"/>
    </source>
</evidence>
<accession>A0A3N4IHC4</accession>
<dbReference type="Proteomes" id="UP000275078">
    <property type="component" value="Unassembled WGS sequence"/>
</dbReference>
<feature type="compositionally biased region" description="Basic and acidic residues" evidence="1">
    <location>
        <begin position="45"/>
        <end position="59"/>
    </location>
</feature>